<reference evidence="2 3" key="1">
    <citation type="submission" date="2015-06" db="EMBL/GenBank/DDBJ databases">
        <title>Talaromyces atroroseus IBT 11181 draft genome.</title>
        <authorList>
            <person name="Rasmussen K.B."/>
            <person name="Rasmussen S."/>
            <person name="Petersen B."/>
            <person name="Sicheritz-Ponten T."/>
            <person name="Mortensen U.H."/>
            <person name="Thrane U."/>
        </authorList>
    </citation>
    <scope>NUCLEOTIDE SEQUENCE [LARGE SCALE GENOMIC DNA]</scope>
    <source>
        <strain evidence="2 3">IBT 11181</strain>
    </source>
</reference>
<gene>
    <name evidence="2" type="ORF">UA08_08093</name>
</gene>
<dbReference type="RefSeq" id="XP_020116487.1">
    <property type="nucleotide sequence ID" value="XM_020263297.1"/>
</dbReference>
<organism evidence="2 3">
    <name type="scientific">Talaromyces atroroseus</name>
    <dbReference type="NCBI Taxonomy" id="1441469"/>
    <lineage>
        <taxon>Eukaryota</taxon>
        <taxon>Fungi</taxon>
        <taxon>Dikarya</taxon>
        <taxon>Ascomycota</taxon>
        <taxon>Pezizomycotina</taxon>
        <taxon>Eurotiomycetes</taxon>
        <taxon>Eurotiomycetidae</taxon>
        <taxon>Eurotiales</taxon>
        <taxon>Trichocomaceae</taxon>
        <taxon>Talaromyces</taxon>
        <taxon>Talaromyces sect. Trachyspermi</taxon>
    </lineage>
</organism>
<evidence type="ECO:0000313" key="3">
    <source>
        <dbReference type="Proteomes" id="UP000214365"/>
    </source>
</evidence>
<keyword evidence="3" id="KW-1185">Reference proteome</keyword>
<dbReference type="GeneID" id="31007849"/>
<evidence type="ECO:0000313" key="2">
    <source>
        <dbReference type="EMBL" id="OKL56366.1"/>
    </source>
</evidence>
<comment type="caution">
    <text evidence="2">The sequence shown here is derived from an EMBL/GenBank/DDBJ whole genome shotgun (WGS) entry which is preliminary data.</text>
</comment>
<proteinExistence type="predicted"/>
<name>A0A225AN39_TALAT</name>
<evidence type="ECO:0000256" key="1">
    <source>
        <dbReference type="SAM" id="MobiDB-lite"/>
    </source>
</evidence>
<feature type="region of interest" description="Disordered" evidence="1">
    <location>
        <begin position="1"/>
        <end position="25"/>
    </location>
</feature>
<protein>
    <submittedName>
        <fullName evidence="2">Uncharacterized protein</fullName>
    </submittedName>
</protein>
<dbReference type="EMBL" id="LFMY01000014">
    <property type="protein sequence ID" value="OKL56366.1"/>
    <property type="molecule type" value="Genomic_DNA"/>
</dbReference>
<dbReference type="Proteomes" id="UP000214365">
    <property type="component" value="Unassembled WGS sequence"/>
</dbReference>
<dbReference type="AlphaFoldDB" id="A0A225AN39"/>
<sequence length="554" mass="63305">MSHRETPPAPARLPRWGQSSSNPSAFDWERRTQYLREANRQSIESLQHHSAISEHFRAQFQALRHLERRGPGLQLHNPPGMERRKSWPEKYMELRSKNKLVLKEVLGRPNEGCFIHTNEIAFDINYNRGAAIFWTGVHRGDAGMVDGFADDVILVITKSRAIFIRLNGSCSVEEIERAFVQICYYTDRDLLWYVLHPPKCFVHWFRPMDYKTGAFLYQARVEQRVRAIERLLKKQLNSSGGCEISVHNVFPRKEMWQPATLSIEVLNYKNQRRMVVQLHRLPKGPSAIKSMATLIYAALVAYHKSKSKAADESLLSGTTGIKRTTPIPPHTPNFETPSSIDDDEEEHRILFPHPDAPNTTSQSCAISNDTACQEHSTQHSDSISSAIRTTKNDESVNLYGAAVVYIEKRENASSNNEVQSYTSHLAMGKKLKFVSINPIKICASSLHGQDDLVICYFGGCLLAIRIPVPSVPLGVLQTWTENILNALETSSLRRPCPNYDAKLVCIKHVLSHETRIYHLEILLELWKRKKAIRWYKDSLSLCDRWWMAISHTKA</sequence>
<accession>A0A225AN39</accession>